<evidence type="ECO:0000313" key="7">
    <source>
        <dbReference type="Proteomes" id="UP000029868"/>
    </source>
</evidence>
<accession>A0A099KCQ8</accession>
<evidence type="ECO:0000259" key="5">
    <source>
        <dbReference type="PROSITE" id="PS50522"/>
    </source>
</evidence>
<dbReference type="Proteomes" id="UP000029868">
    <property type="component" value="Unassembled WGS sequence"/>
</dbReference>
<evidence type="ECO:0000256" key="4">
    <source>
        <dbReference type="SAM" id="MobiDB-lite"/>
    </source>
</evidence>
<reference evidence="6 7" key="1">
    <citation type="submission" date="2014-08" db="EMBL/GenBank/DDBJ databases">
        <title>Genomic and Phenotypic Diversity of Colwellia psychrerythraea strains from Disparate Marine Basins.</title>
        <authorList>
            <person name="Techtmann S.M."/>
            <person name="Stelling S.C."/>
            <person name="Utturkar S.M."/>
            <person name="Alshibli N."/>
            <person name="Harris A."/>
            <person name="Brown S.D."/>
            <person name="Hazen T.C."/>
        </authorList>
    </citation>
    <scope>NUCLEOTIDE SEQUENCE [LARGE SCALE GENOMIC DNA]</scope>
    <source>
        <strain evidence="6 7">GAB14E</strain>
    </source>
</reference>
<dbReference type="EC" id="2.7.7.48" evidence="1"/>
<evidence type="ECO:0000256" key="3">
    <source>
        <dbReference type="ARBA" id="ARBA00022953"/>
    </source>
</evidence>
<feature type="region of interest" description="Disordered" evidence="4">
    <location>
        <begin position="440"/>
        <end position="469"/>
    </location>
</feature>
<dbReference type="InterPro" id="IPR018642">
    <property type="entry name" value="DUF2066"/>
</dbReference>
<name>A0A099KCQ8_COLPS</name>
<comment type="caution">
    <text evidence="6">The sequence shown here is derived from an EMBL/GenBank/DDBJ whole genome shotgun (WGS) entry which is preliminary data.</text>
</comment>
<keyword evidence="3" id="KW-0693">Viral RNA replication</keyword>
<evidence type="ECO:0000313" key="6">
    <source>
        <dbReference type="EMBL" id="KGJ87378.1"/>
    </source>
</evidence>
<dbReference type="RefSeq" id="WP_231562127.1">
    <property type="nucleotide sequence ID" value="NZ_JQEC01000072.1"/>
</dbReference>
<evidence type="ECO:0000256" key="1">
    <source>
        <dbReference type="ARBA" id="ARBA00012494"/>
    </source>
</evidence>
<keyword evidence="2" id="KW-0547">Nucleotide-binding</keyword>
<protein>
    <recommendedName>
        <fullName evidence="1">RNA-directed RNA polymerase</fullName>
        <ecNumber evidence="1">2.7.7.48</ecNumber>
    </recommendedName>
</protein>
<gene>
    <name evidence="6" type="ORF">GAB14E_4533</name>
</gene>
<feature type="domain" description="RdRp catalytic" evidence="5">
    <location>
        <begin position="422"/>
        <end position="491"/>
    </location>
</feature>
<sequence>MAFFKILVDMFKFPFVIFMLIFSLLSGNSVALEVNDLYQVNIVVDSQDSELREQAIKKALQGVFLKVGGKKSVLTHKVLRQAQKRASRYVSQYRYQRKDEQLSLVVSFNENKVNQLFKKANLALWGSLRPQVLLWLIDEQGTSRNMIAADAESIIPASVNDFSIERGLPIIMPLMDLTDNENVVLSDFWGYFPEQIQQASLRYFADTVVVMKVSDSSLVMDTEQSETTGDLDNISCGLLCVEQKVESPKVLEWRIYTQGTLYVQKYQGVDKVSLINQGLSDITEFIYQSYALLASAENEVVIEVQNVTSLTSDSQVFNFLTDLSSVKTVTLISAQSSVRRFQLDLVGSQTSFLASLKLNTKLTQKFDSQFDDLPVIDEIDEQHDVDSNFERDILSDLRTPMKIVVLGEDNAVKHNLEDNVQDNAQSSAQYNNQETIDKSLSASNLPSEEDNAIDAKPGTELSTSEQDSAIKALTPPLTIIPNIPVFYWEQG</sequence>
<dbReference type="GO" id="GO:0019079">
    <property type="term" value="P:viral genome replication"/>
    <property type="evidence" value="ECO:0007669"/>
    <property type="project" value="InterPro"/>
</dbReference>
<dbReference type="GO" id="GO:0000166">
    <property type="term" value="F:nucleotide binding"/>
    <property type="evidence" value="ECO:0007669"/>
    <property type="project" value="UniProtKB-KW"/>
</dbReference>
<dbReference type="AlphaFoldDB" id="A0A099KCQ8"/>
<dbReference type="Pfam" id="PF09839">
    <property type="entry name" value="DUF2066"/>
    <property type="match status" value="1"/>
</dbReference>
<dbReference type="EMBL" id="JQEC01000072">
    <property type="protein sequence ID" value="KGJ87378.1"/>
    <property type="molecule type" value="Genomic_DNA"/>
</dbReference>
<dbReference type="PROSITE" id="PS50522">
    <property type="entry name" value="RDRP_PHAGE"/>
    <property type="match status" value="1"/>
</dbReference>
<dbReference type="PATRIC" id="fig|28229.3.peg.4513"/>
<evidence type="ECO:0000256" key="2">
    <source>
        <dbReference type="ARBA" id="ARBA00022741"/>
    </source>
</evidence>
<proteinExistence type="predicted"/>
<dbReference type="InterPro" id="IPR007096">
    <property type="entry name" value="RNA-dir_Rpol_cat_phage"/>
</dbReference>
<organism evidence="6 7">
    <name type="scientific">Colwellia psychrerythraea</name>
    <name type="common">Vibrio psychroerythus</name>
    <dbReference type="NCBI Taxonomy" id="28229"/>
    <lineage>
        <taxon>Bacteria</taxon>
        <taxon>Pseudomonadati</taxon>
        <taxon>Pseudomonadota</taxon>
        <taxon>Gammaproteobacteria</taxon>
        <taxon>Alteromonadales</taxon>
        <taxon>Colwelliaceae</taxon>
        <taxon>Colwellia</taxon>
    </lineage>
</organism>
<dbReference type="GO" id="GO:0003968">
    <property type="term" value="F:RNA-directed RNA polymerase activity"/>
    <property type="evidence" value="ECO:0007669"/>
    <property type="project" value="UniProtKB-EC"/>
</dbReference>